<dbReference type="KEGG" id="stir:DDW44_28440"/>
<evidence type="ECO:0000256" key="5">
    <source>
        <dbReference type="SAM" id="SignalP"/>
    </source>
</evidence>
<dbReference type="PROSITE" id="PS51318">
    <property type="entry name" value="TAT"/>
    <property type="match status" value="1"/>
</dbReference>
<evidence type="ECO:0000256" key="4">
    <source>
        <dbReference type="SAM" id="MobiDB-lite"/>
    </source>
</evidence>
<name>A0A2S1T0T5_9ACTN</name>
<keyword evidence="3" id="KW-0186">Copper</keyword>
<evidence type="ECO:0000256" key="1">
    <source>
        <dbReference type="ARBA" id="ARBA00009871"/>
    </source>
</evidence>
<keyword evidence="2 5" id="KW-0732">Signal</keyword>
<dbReference type="EMBL" id="CP029188">
    <property type="protein sequence ID" value="AWI32283.1"/>
    <property type="molecule type" value="Genomic_DNA"/>
</dbReference>
<feature type="compositionally biased region" description="Basic and acidic residues" evidence="4">
    <location>
        <begin position="66"/>
        <end position="81"/>
    </location>
</feature>
<dbReference type="Gene3D" id="3.30.1880.10">
    <property type="entry name" value="protein ne1242 domain like"/>
    <property type="match status" value="1"/>
</dbReference>
<dbReference type="AlphaFoldDB" id="A0A2S1T0T5"/>
<dbReference type="GO" id="GO:0005507">
    <property type="term" value="F:copper ion binding"/>
    <property type="evidence" value="ECO:0007669"/>
    <property type="project" value="InterPro"/>
</dbReference>
<accession>A0A2S1T0T5</accession>
<dbReference type="RefSeq" id="WP_108908262.1">
    <property type="nucleotide sequence ID" value="NZ_CP029188.1"/>
</dbReference>
<feature type="region of interest" description="Disordered" evidence="4">
    <location>
        <begin position="29"/>
        <end position="85"/>
    </location>
</feature>
<feature type="signal peptide" evidence="5">
    <location>
        <begin position="1"/>
        <end position="28"/>
    </location>
</feature>
<comment type="similarity">
    <text evidence="1">Belongs to the melC1 family.</text>
</comment>
<keyword evidence="7" id="KW-1185">Reference proteome</keyword>
<dbReference type="InterPro" id="IPR023199">
    <property type="entry name" value="GriE/MELC1_sf"/>
</dbReference>
<dbReference type="OrthoDB" id="3405860at2"/>
<reference evidence="6 7" key="1">
    <citation type="submission" date="2018-05" db="EMBL/GenBank/DDBJ databases">
        <title>Complete genome sequence of sponge-derived Streptomyces sp. HNM0039.</title>
        <authorList>
            <person name="Huang X."/>
            <person name="Zhou S."/>
        </authorList>
    </citation>
    <scope>NUCLEOTIDE SEQUENCE [LARGE SCALE GENOMIC DNA]</scope>
    <source>
        <strain evidence="6 7">HNM0039</strain>
    </source>
</reference>
<proteinExistence type="inferred from homology"/>
<evidence type="ECO:0000313" key="6">
    <source>
        <dbReference type="EMBL" id="AWI32283.1"/>
    </source>
</evidence>
<organism evidence="6 7">
    <name type="scientific">Streptomyces tirandamycinicus</name>
    <dbReference type="NCBI Taxonomy" id="2174846"/>
    <lineage>
        <taxon>Bacteria</taxon>
        <taxon>Bacillati</taxon>
        <taxon>Actinomycetota</taxon>
        <taxon>Actinomycetes</taxon>
        <taxon>Kitasatosporales</taxon>
        <taxon>Streptomycetaceae</taxon>
        <taxon>Streptomyces</taxon>
    </lineage>
</organism>
<dbReference type="NCBIfam" id="NF047833">
    <property type="entry name" value="TyroCdyMelC1"/>
    <property type="match status" value="1"/>
</dbReference>
<dbReference type="InterPro" id="IPR006311">
    <property type="entry name" value="TAT_signal"/>
</dbReference>
<sequence length="139" mass="14070">MSGFTRRRALGVAAGTAAGLAAAGAAHAAMRSTGPQPQGAHGATAVPGSFDEVYQGRRIQGGPTHDGGHDGGHGGGHHGDHGAGYTVRIDGEELHVMRNADGTWISVINHYEPRATPRALARAAVTELQGAALVPLDLG</sequence>
<dbReference type="InterPro" id="IPR010928">
    <property type="entry name" value="MelC1"/>
</dbReference>
<evidence type="ECO:0000256" key="2">
    <source>
        <dbReference type="ARBA" id="ARBA00022729"/>
    </source>
</evidence>
<dbReference type="Pfam" id="PF06236">
    <property type="entry name" value="MelC1"/>
    <property type="match status" value="1"/>
</dbReference>
<evidence type="ECO:0000313" key="7">
    <source>
        <dbReference type="Proteomes" id="UP000244900"/>
    </source>
</evidence>
<protein>
    <submittedName>
        <fullName evidence="6">Tyrosinase</fullName>
    </submittedName>
</protein>
<gene>
    <name evidence="6" type="ORF">DDW44_28440</name>
</gene>
<dbReference type="Proteomes" id="UP000244900">
    <property type="component" value="Chromosome"/>
</dbReference>
<feature type="chain" id="PRO_5015676849" evidence="5">
    <location>
        <begin position="29"/>
        <end position="139"/>
    </location>
</feature>
<evidence type="ECO:0000256" key="3">
    <source>
        <dbReference type="ARBA" id="ARBA00023008"/>
    </source>
</evidence>
<dbReference type="GO" id="GO:0042438">
    <property type="term" value="P:melanin biosynthetic process"/>
    <property type="evidence" value="ECO:0007669"/>
    <property type="project" value="InterPro"/>
</dbReference>